<comment type="caution">
    <text evidence="1">The sequence shown here is derived from an EMBL/GenBank/DDBJ whole genome shotgun (WGS) entry which is preliminary data.</text>
</comment>
<dbReference type="EMBL" id="QGNW01002617">
    <property type="protein sequence ID" value="RVW14540.1"/>
    <property type="molecule type" value="Genomic_DNA"/>
</dbReference>
<dbReference type="AlphaFoldDB" id="A0A438BUM0"/>
<proteinExistence type="predicted"/>
<sequence length="84" mass="9318">MYEHDMILIMLIVEYFVSDVMHACTHVLSTAGKRSVATATRFEAKEEDQVDDWIGGCLGAYAVLHTGSIGCAMATWMSLLIEDF</sequence>
<gene>
    <name evidence="1" type="ORF">CK203_077212</name>
</gene>
<evidence type="ECO:0000313" key="2">
    <source>
        <dbReference type="Proteomes" id="UP000288805"/>
    </source>
</evidence>
<reference evidence="1 2" key="1">
    <citation type="journal article" date="2018" name="PLoS Genet.">
        <title>Population sequencing reveals clonal diversity and ancestral inbreeding in the grapevine cultivar Chardonnay.</title>
        <authorList>
            <person name="Roach M.J."/>
            <person name="Johnson D.L."/>
            <person name="Bohlmann J."/>
            <person name="van Vuuren H.J."/>
            <person name="Jones S.J."/>
            <person name="Pretorius I.S."/>
            <person name="Schmidt S.A."/>
            <person name="Borneman A.R."/>
        </authorList>
    </citation>
    <scope>NUCLEOTIDE SEQUENCE [LARGE SCALE GENOMIC DNA]</scope>
    <source>
        <strain evidence="2">cv. Chardonnay</strain>
        <tissue evidence="1">Leaf</tissue>
    </source>
</reference>
<dbReference type="Proteomes" id="UP000288805">
    <property type="component" value="Unassembled WGS sequence"/>
</dbReference>
<name>A0A438BUM0_VITVI</name>
<accession>A0A438BUM0</accession>
<protein>
    <submittedName>
        <fullName evidence="1">Uncharacterized protein</fullName>
    </submittedName>
</protein>
<organism evidence="1 2">
    <name type="scientific">Vitis vinifera</name>
    <name type="common">Grape</name>
    <dbReference type="NCBI Taxonomy" id="29760"/>
    <lineage>
        <taxon>Eukaryota</taxon>
        <taxon>Viridiplantae</taxon>
        <taxon>Streptophyta</taxon>
        <taxon>Embryophyta</taxon>
        <taxon>Tracheophyta</taxon>
        <taxon>Spermatophyta</taxon>
        <taxon>Magnoliopsida</taxon>
        <taxon>eudicotyledons</taxon>
        <taxon>Gunneridae</taxon>
        <taxon>Pentapetalae</taxon>
        <taxon>rosids</taxon>
        <taxon>Vitales</taxon>
        <taxon>Vitaceae</taxon>
        <taxon>Viteae</taxon>
        <taxon>Vitis</taxon>
    </lineage>
</organism>
<evidence type="ECO:0000313" key="1">
    <source>
        <dbReference type="EMBL" id="RVW14540.1"/>
    </source>
</evidence>